<evidence type="ECO:0000256" key="1">
    <source>
        <dbReference type="ARBA" id="ARBA00023268"/>
    </source>
</evidence>
<accession>A0A6G0WR26</accession>
<reference evidence="3 4" key="1">
    <citation type="submission" date="2019-08" db="EMBL/GenBank/DDBJ databases">
        <title>Whole genome of Aphis craccivora.</title>
        <authorList>
            <person name="Voronova N.V."/>
            <person name="Shulinski R.S."/>
            <person name="Bandarenka Y.V."/>
            <person name="Zhorov D.G."/>
            <person name="Warner D."/>
        </authorList>
    </citation>
    <scope>NUCLEOTIDE SEQUENCE [LARGE SCALE GENOMIC DNA]</scope>
    <source>
        <strain evidence="3">180601</strain>
        <tissue evidence="3">Whole Body</tissue>
    </source>
</reference>
<dbReference type="EMBL" id="VUJU01008501">
    <property type="protein sequence ID" value="KAF0729850.1"/>
    <property type="molecule type" value="Genomic_DNA"/>
</dbReference>
<dbReference type="AlphaFoldDB" id="A0A6G0WR26"/>
<dbReference type="Gene3D" id="3.30.70.270">
    <property type="match status" value="2"/>
</dbReference>
<dbReference type="InterPro" id="IPR043502">
    <property type="entry name" value="DNA/RNA_pol_sf"/>
</dbReference>
<name>A0A6G0WR26_APHCR</name>
<dbReference type="InterPro" id="IPR043128">
    <property type="entry name" value="Rev_trsase/Diguanyl_cyclase"/>
</dbReference>
<gene>
    <name evidence="3" type="ORF">FWK35_00024492</name>
</gene>
<protein>
    <recommendedName>
        <fullName evidence="2">Reverse transcriptase/retrotransposon-derived protein RNase H-like domain-containing protein</fullName>
    </recommendedName>
</protein>
<organism evidence="3 4">
    <name type="scientific">Aphis craccivora</name>
    <name type="common">Cowpea aphid</name>
    <dbReference type="NCBI Taxonomy" id="307492"/>
    <lineage>
        <taxon>Eukaryota</taxon>
        <taxon>Metazoa</taxon>
        <taxon>Ecdysozoa</taxon>
        <taxon>Arthropoda</taxon>
        <taxon>Hexapoda</taxon>
        <taxon>Insecta</taxon>
        <taxon>Pterygota</taxon>
        <taxon>Neoptera</taxon>
        <taxon>Paraneoptera</taxon>
        <taxon>Hemiptera</taxon>
        <taxon>Sternorrhyncha</taxon>
        <taxon>Aphidomorpha</taxon>
        <taxon>Aphidoidea</taxon>
        <taxon>Aphididae</taxon>
        <taxon>Aphidini</taxon>
        <taxon>Aphis</taxon>
        <taxon>Aphis</taxon>
    </lineage>
</organism>
<dbReference type="Proteomes" id="UP000478052">
    <property type="component" value="Unassembled WGS sequence"/>
</dbReference>
<dbReference type="Pfam" id="PF17919">
    <property type="entry name" value="RT_RNaseH_2"/>
    <property type="match status" value="1"/>
</dbReference>
<dbReference type="GO" id="GO:0071897">
    <property type="term" value="P:DNA biosynthetic process"/>
    <property type="evidence" value="ECO:0007669"/>
    <property type="project" value="UniProtKB-ARBA"/>
</dbReference>
<dbReference type="InterPro" id="IPR027417">
    <property type="entry name" value="P-loop_NTPase"/>
</dbReference>
<dbReference type="InterPro" id="IPR041577">
    <property type="entry name" value="RT_RNaseH_2"/>
</dbReference>
<sequence>MEELIFSLPDLKFLQTDSTISEKHEFKQIKCGKSLDEKWLLSIEMATLLLSRLSTSDYSECDKNGTQELVTLPEVPNIQSQYDEKEPKEHNKLIKIKSELTDESYKLIIVGHSGAGKSSIIKRFLNDPRNLNKAIKRSHYPLPSFENVKSRLNGSCYFSTLDTSSGFWMVPLDEEKVFHRVMTEHFSDIDGVFLHVDDLIIYAKNKEQHDFILKKVFERAPAESTFLRDLLKKNSLWQWDESYEKAFSHLKNLISKFPVLSYFDCLKPITLSVDASQNAVGAVLLHDSKPCAYASKVHNR</sequence>
<evidence type="ECO:0000313" key="3">
    <source>
        <dbReference type="EMBL" id="KAF0729850.1"/>
    </source>
</evidence>
<keyword evidence="1" id="KW-0511">Multifunctional enzyme</keyword>
<keyword evidence="4" id="KW-1185">Reference proteome</keyword>
<dbReference type="SUPFAM" id="SSF52540">
    <property type="entry name" value="P-loop containing nucleoside triphosphate hydrolases"/>
    <property type="match status" value="1"/>
</dbReference>
<dbReference type="SUPFAM" id="SSF56672">
    <property type="entry name" value="DNA/RNA polymerases"/>
    <property type="match status" value="1"/>
</dbReference>
<dbReference type="PANTHER" id="PTHR37984">
    <property type="entry name" value="PROTEIN CBG26694"/>
    <property type="match status" value="1"/>
</dbReference>
<dbReference type="Gene3D" id="3.10.10.10">
    <property type="entry name" value="HIV Type 1 Reverse Transcriptase, subunit A, domain 1"/>
    <property type="match status" value="1"/>
</dbReference>
<comment type="caution">
    <text evidence="3">The sequence shown here is derived from an EMBL/GenBank/DDBJ whole genome shotgun (WGS) entry which is preliminary data.</text>
</comment>
<dbReference type="PANTHER" id="PTHR37984:SF5">
    <property type="entry name" value="PROTEIN NYNRIN-LIKE"/>
    <property type="match status" value="1"/>
</dbReference>
<dbReference type="InterPro" id="IPR050951">
    <property type="entry name" value="Retrovirus_Pol_polyprotein"/>
</dbReference>
<dbReference type="OrthoDB" id="6627110at2759"/>
<evidence type="ECO:0000259" key="2">
    <source>
        <dbReference type="Pfam" id="PF17919"/>
    </source>
</evidence>
<evidence type="ECO:0000313" key="4">
    <source>
        <dbReference type="Proteomes" id="UP000478052"/>
    </source>
</evidence>
<proteinExistence type="predicted"/>
<dbReference type="GO" id="GO:0003824">
    <property type="term" value="F:catalytic activity"/>
    <property type="evidence" value="ECO:0007669"/>
    <property type="project" value="UniProtKB-KW"/>
</dbReference>
<feature type="domain" description="Reverse transcriptase/retrotransposon-derived protein RNase H-like" evidence="2">
    <location>
        <begin position="239"/>
        <end position="298"/>
    </location>
</feature>